<dbReference type="GO" id="GO:0044874">
    <property type="term" value="P:lipoprotein localization to outer membrane"/>
    <property type="evidence" value="ECO:0007669"/>
    <property type="project" value="TreeGrafter"/>
</dbReference>
<dbReference type="InterPro" id="IPR003838">
    <property type="entry name" value="ABC3_permease_C"/>
</dbReference>
<evidence type="ECO:0000259" key="9">
    <source>
        <dbReference type="Pfam" id="PF02687"/>
    </source>
</evidence>
<feature type="transmembrane region" description="Helical" evidence="8">
    <location>
        <begin position="20"/>
        <end position="46"/>
    </location>
</feature>
<dbReference type="KEGG" id="pmes:FX988_00317"/>
<keyword evidence="12" id="KW-1185">Reference proteome</keyword>
<dbReference type="InterPro" id="IPR025857">
    <property type="entry name" value="MacB_PCD"/>
</dbReference>
<evidence type="ECO:0000256" key="1">
    <source>
        <dbReference type="ARBA" id="ARBA00004651"/>
    </source>
</evidence>
<evidence type="ECO:0000313" key="12">
    <source>
        <dbReference type="Proteomes" id="UP000464524"/>
    </source>
</evidence>
<accession>A0A857JDK4</accession>
<feature type="domain" description="MacB-like periplasmic core" evidence="10">
    <location>
        <begin position="28"/>
        <end position="166"/>
    </location>
</feature>
<keyword evidence="7 8" id="KW-0472">Membrane</keyword>
<evidence type="ECO:0000256" key="6">
    <source>
        <dbReference type="ARBA" id="ARBA00022989"/>
    </source>
</evidence>
<dbReference type="Pfam" id="PF02687">
    <property type="entry name" value="FtsX"/>
    <property type="match status" value="1"/>
</dbReference>
<comment type="similarity">
    <text evidence="2">Belongs to the ABC-4 integral membrane protein family. LolC/E subfamily.</text>
</comment>
<evidence type="ECO:0000256" key="7">
    <source>
        <dbReference type="ARBA" id="ARBA00023136"/>
    </source>
</evidence>
<evidence type="ECO:0000256" key="3">
    <source>
        <dbReference type="ARBA" id="ARBA00022448"/>
    </source>
</evidence>
<evidence type="ECO:0000256" key="4">
    <source>
        <dbReference type="ARBA" id="ARBA00022475"/>
    </source>
</evidence>
<dbReference type="RefSeq" id="WP_160178031.1">
    <property type="nucleotide sequence ID" value="NZ_CP047656.1"/>
</dbReference>
<comment type="subcellular location">
    <subcellularLocation>
        <location evidence="1">Cell membrane</location>
        <topology evidence="1">Multi-pass membrane protein</topology>
    </subcellularLocation>
</comment>
<dbReference type="Pfam" id="PF12704">
    <property type="entry name" value="MacB_PCD"/>
    <property type="match status" value="1"/>
</dbReference>
<dbReference type="GO" id="GO:0098797">
    <property type="term" value="C:plasma membrane protein complex"/>
    <property type="evidence" value="ECO:0007669"/>
    <property type="project" value="TreeGrafter"/>
</dbReference>
<dbReference type="InterPro" id="IPR011925">
    <property type="entry name" value="LolCE_TM"/>
</dbReference>
<evidence type="ECO:0000256" key="8">
    <source>
        <dbReference type="SAM" id="Phobius"/>
    </source>
</evidence>
<feature type="transmembrane region" description="Helical" evidence="8">
    <location>
        <begin position="268"/>
        <end position="293"/>
    </location>
</feature>
<reference evidence="11 12" key="1">
    <citation type="submission" date="2019-12" db="EMBL/GenBank/DDBJ databases">
        <title>Genome sequencing and assembly of endphytes of Porphyra tenera.</title>
        <authorList>
            <person name="Park J.M."/>
            <person name="Shin R."/>
            <person name="Jo S.H."/>
        </authorList>
    </citation>
    <scope>NUCLEOTIDE SEQUENCE [LARGE SCALE GENOMIC DNA]</scope>
    <source>
        <strain evidence="11 12">GPM4</strain>
    </source>
</reference>
<feature type="transmembrane region" description="Helical" evidence="8">
    <location>
        <begin position="378"/>
        <end position="397"/>
    </location>
</feature>
<keyword evidence="11" id="KW-0449">Lipoprotein</keyword>
<organism evidence="11 12">
    <name type="scientific">Paraglaciecola mesophila</name>
    <dbReference type="NCBI Taxonomy" id="197222"/>
    <lineage>
        <taxon>Bacteria</taxon>
        <taxon>Pseudomonadati</taxon>
        <taxon>Pseudomonadota</taxon>
        <taxon>Gammaproteobacteria</taxon>
        <taxon>Alteromonadales</taxon>
        <taxon>Alteromonadaceae</taxon>
        <taxon>Paraglaciecola</taxon>
    </lineage>
</organism>
<dbReference type="InterPro" id="IPR051447">
    <property type="entry name" value="Lipoprotein-release_system"/>
</dbReference>
<sequence>MKLILQLAWRFRSSKQQNGYISFISASSTVGIALGCFVLILLLSVMNGFERELKDRLLSIIPHGELYAVGKQGIADWQNEIAQLEKDARIESIQPYTKATGMLQKGKKMKAIELVGIDPQYAENDGMLSSVAKHQWQTFSNDTQGVLLGAGAMHKLGIELGDKVKLLLPQLSDDLSIKAPKTLWLNVLGEVKIGGELDNHIGYMHLPLASETLGVTHGVQGLRFRYHDPFAAPLITREIGFGFSQEVYMSDWTRTQGHLYQDIQLVRVVVYITLILVIGVACFNIVSTLVMAVNEKQSEIAMLKTMGTTEQKIILIFMLQGLINGIIGTAIGVTSGVLMALNLSSVAQGIERLTGFHFLSGDIYFINFLPSALKWHEVYITAFIALALTIIATVYPARKAASVNPAEVLGH</sequence>
<proteinExistence type="inferred from homology"/>
<dbReference type="AlphaFoldDB" id="A0A857JDK4"/>
<keyword evidence="4" id="KW-1003">Cell membrane</keyword>
<evidence type="ECO:0000256" key="5">
    <source>
        <dbReference type="ARBA" id="ARBA00022692"/>
    </source>
</evidence>
<dbReference type="PANTHER" id="PTHR30489">
    <property type="entry name" value="LIPOPROTEIN-RELEASING SYSTEM TRANSMEMBRANE PROTEIN LOLE"/>
    <property type="match status" value="1"/>
</dbReference>
<name>A0A857JDK4_9ALTE</name>
<protein>
    <submittedName>
        <fullName evidence="11">Lipoprotein-releasing system transmembrane protein LolE</fullName>
    </submittedName>
</protein>
<keyword evidence="5 8" id="KW-0812">Transmembrane</keyword>
<dbReference type="EMBL" id="CP047656">
    <property type="protein sequence ID" value="QHJ10105.1"/>
    <property type="molecule type" value="Genomic_DNA"/>
</dbReference>
<dbReference type="NCBIfam" id="TIGR02212">
    <property type="entry name" value="lolCE"/>
    <property type="match status" value="1"/>
</dbReference>
<keyword evidence="6 8" id="KW-1133">Transmembrane helix</keyword>
<gene>
    <name evidence="11" type="ORF">FX988_00317</name>
</gene>
<dbReference type="OrthoDB" id="9808461at2"/>
<dbReference type="GO" id="GO:0042953">
    <property type="term" value="P:lipoprotein transport"/>
    <property type="evidence" value="ECO:0007669"/>
    <property type="project" value="InterPro"/>
</dbReference>
<dbReference type="PANTHER" id="PTHR30489:SF0">
    <property type="entry name" value="LIPOPROTEIN-RELEASING SYSTEM TRANSMEMBRANE PROTEIN LOLE"/>
    <property type="match status" value="1"/>
</dbReference>
<feature type="transmembrane region" description="Helical" evidence="8">
    <location>
        <begin position="313"/>
        <end position="341"/>
    </location>
</feature>
<evidence type="ECO:0000256" key="2">
    <source>
        <dbReference type="ARBA" id="ARBA00005236"/>
    </source>
</evidence>
<evidence type="ECO:0000313" key="11">
    <source>
        <dbReference type="EMBL" id="QHJ10105.1"/>
    </source>
</evidence>
<feature type="domain" description="ABC3 transporter permease C-terminal" evidence="9">
    <location>
        <begin position="272"/>
        <end position="405"/>
    </location>
</feature>
<keyword evidence="3" id="KW-0813">Transport</keyword>
<dbReference type="Proteomes" id="UP000464524">
    <property type="component" value="Chromosome"/>
</dbReference>
<evidence type="ECO:0000259" key="10">
    <source>
        <dbReference type="Pfam" id="PF12704"/>
    </source>
</evidence>